<sequence>MTTTTRLAVSIDATSSELATWYQTEPLVIGADETEVCTSMSRAWGIFVSASCEPQMEQKIVVAAVHAAPVFMNKAATTEKVIKLIEQAGNEKIELLVFPETFIPGYPYWIECYPPLQQVEALAKYADESVVINDGNEILRMSSACRRAGVAISLGVSERVFQGYTLFNSQVNIDANGALLGVHRKLQPTYAERYVWAQGGGHTLRTYRMAASGRSFNLGGLCCWEHTMNGARQALIAQHEHIHAGAWPALSTMAGFDAVADSQIEALMKAHALTAQVFVVTASNYVDDVCLEWMEKNLGEQNFVKAGGGWSSIIHPFCSFLAGPHTGTEEKLVTAEIDLSQLRQAKVWVDAAGHYQRPEIIKFSFNDRPLWADEKIDQDSRMGLIDMTSAPFLAGAILVVATAYALFSAATSPLRSIPGPWLSRLTSLVLKWHILAGRRIHYVDSLHQKYGPVVRVSPNEVAISDLEAFSQIHKIGSGFMKSAWYDTLRFGREPGIFFMRNPHQHAARRRLFARAFSNNSLLTHWEPEIRQKAELAVVKIKEDAQAGGADILKWWTLMATDVIAHLSFGESFHMLELGKQTPYIDAVQAALLCGVVRNELSWIYPLLRHLPFKKLRDIMNADNVVYDHGAIAVRNMRSASDGLSTANLFSQMLGEADGQEKTEITDSTVRTEAGNLIVAGSDTTAVTLTYLVWAVLKQHQLQAELEREVCGLSPDLTFEELKSATLLNSVIEETLRLYGAAPGALPRVVPAEGLSVGGYFIPSGKVVSIQAYTLHRDSTIFQDAQKFNGYRFMDKPQLSAAQKTAMSPFGAGSRICIGLHLAWMELRLGAALFFRECRGAKVCPEMTDGMMEMDNRFLIAPKGHCCNIQL</sequence>
<evidence type="ECO:0000313" key="2">
    <source>
        <dbReference type="Proteomes" id="UP001148629"/>
    </source>
</evidence>
<keyword evidence="2" id="KW-1185">Reference proteome</keyword>
<protein>
    <submittedName>
        <fullName evidence="1">Uncharacterized protein</fullName>
    </submittedName>
</protein>
<evidence type="ECO:0000313" key="1">
    <source>
        <dbReference type="EMBL" id="KAJ3530941.1"/>
    </source>
</evidence>
<dbReference type="EMBL" id="JANRMS010001114">
    <property type="protein sequence ID" value="KAJ3530941.1"/>
    <property type="molecule type" value="Genomic_DNA"/>
</dbReference>
<accession>A0ACC1S2S4</accession>
<gene>
    <name evidence="1" type="ORF">NM208_g9098</name>
</gene>
<reference evidence="1" key="1">
    <citation type="submission" date="2022-08" db="EMBL/GenBank/DDBJ databases">
        <title>Genome Sequence of Fusarium decemcellulare.</title>
        <authorList>
            <person name="Buettner E."/>
        </authorList>
    </citation>
    <scope>NUCLEOTIDE SEQUENCE</scope>
    <source>
        <strain evidence="1">Babe19</strain>
    </source>
</reference>
<organism evidence="1 2">
    <name type="scientific">Fusarium decemcellulare</name>
    <dbReference type="NCBI Taxonomy" id="57161"/>
    <lineage>
        <taxon>Eukaryota</taxon>
        <taxon>Fungi</taxon>
        <taxon>Dikarya</taxon>
        <taxon>Ascomycota</taxon>
        <taxon>Pezizomycotina</taxon>
        <taxon>Sordariomycetes</taxon>
        <taxon>Hypocreomycetidae</taxon>
        <taxon>Hypocreales</taxon>
        <taxon>Nectriaceae</taxon>
        <taxon>Fusarium</taxon>
        <taxon>Fusarium decemcellulare species complex</taxon>
    </lineage>
</organism>
<comment type="caution">
    <text evidence="1">The sequence shown here is derived from an EMBL/GenBank/DDBJ whole genome shotgun (WGS) entry which is preliminary data.</text>
</comment>
<name>A0ACC1S2S4_9HYPO</name>
<dbReference type="Proteomes" id="UP001148629">
    <property type="component" value="Unassembled WGS sequence"/>
</dbReference>
<proteinExistence type="predicted"/>